<comment type="similarity">
    <text evidence="4">Belongs to the class I-like SAM-binding methyltransferase superfamily. RNA M5U methyltransferase family.</text>
</comment>
<reference evidence="6 7" key="1">
    <citation type="submission" date="2024-04" db="EMBL/GenBank/DDBJ databases">
        <title>Isolation of an actinomycete strain from pig manure.</title>
        <authorList>
            <person name="Gong T."/>
            <person name="Yu Z."/>
            <person name="An M."/>
            <person name="Wei C."/>
            <person name="Yang W."/>
            <person name="Liu L."/>
        </authorList>
    </citation>
    <scope>NUCLEOTIDE SEQUENCE [LARGE SCALE GENOMIC DNA]</scope>
    <source>
        <strain evidence="6 7">ZF39</strain>
    </source>
</reference>
<dbReference type="Pfam" id="PF05958">
    <property type="entry name" value="tRNA_U5-meth_tr"/>
    <property type="match status" value="1"/>
</dbReference>
<sequence>MSDVPVDPIGPVEVGDVAHGGHCVARHDGRVIFVRHALPGETVRVRITDTSHDRFWRGDAVEIVVASPDRRTPPCPVFHPGGCGGCDFQHATEEAQRELKRRVVAEQVRRLGGVDWEGVVEAVEPVWGWRTRMRYQSSGAGLGLKAHRSHDVVPLPDQGCAIAVVDPRTLGEVSAGGDELLVVSSADGVNVGSPRDRGEITEHAAGRDFTVDFAGFWQGHPAAADTLVDAVIEGLDPAAGEKGFDLYCGVGLFAGALADREVSMWGVESAKSAVNHARRNVPGARFTVGRVEKALRDLPGRTDLVVLDPPRAGAGRAVMEQISRRQPRAIAYVACDPAALGRDLAYARELGWEVRSLRAFDLFPQTHHIECVAILQPAAHQ</sequence>
<protein>
    <submittedName>
        <fullName evidence="6">TRAM domain-containing protein</fullName>
    </submittedName>
</protein>
<dbReference type="Pfam" id="PF01938">
    <property type="entry name" value="TRAM"/>
    <property type="match status" value="1"/>
</dbReference>
<feature type="active site" description="Nucleophile" evidence="4">
    <location>
        <position position="335"/>
    </location>
</feature>
<dbReference type="Gene3D" id="3.40.50.150">
    <property type="entry name" value="Vaccinia Virus protein VP39"/>
    <property type="match status" value="2"/>
</dbReference>
<dbReference type="SUPFAM" id="SSF50249">
    <property type="entry name" value="Nucleic acid-binding proteins"/>
    <property type="match status" value="1"/>
</dbReference>
<dbReference type="RefSeq" id="WP_425309343.1">
    <property type="nucleotide sequence ID" value="NZ_CP154795.1"/>
</dbReference>
<feature type="binding site" evidence="4">
    <location>
        <position position="218"/>
    </location>
    <ligand>
        <name>S-adenosyl-L-methionine</name>
        <dbReference type="ChEBI" id="CHEBI:59789"/>
    </ligand>
</feature>
<evidence type="ECO:0000313" key="6">
    <source>
        <dbReference type="EMBL" id="XAN07884.1"/>
    </source>
</evidence>
<proteinExistence type="inferred from homology"/>
<feature type="domain" description="TRAM" evidence="5">
    <location>
        <begin position="3"/>
        <end position="62"/>
    </location>
</feature>
<organism evidence="6 7">
    <name type="scientific">Ammonicoccus fulvus</name>
    <dbReference type="NCBI Taxonomy" id="3138240"/>
    <lineage>
        <taxon>Bacteria</taxon>
        <taxon>Bacillati</taxon>
        <taxon>Actinomycetota</taxon>
        <taxon>Actinomycetes</taxon>
        <taxon>Propionibacteriales</taxon>
        <taxon>Propionibacteriaceae</taxon>
        <taxon>Ammonicoccus</taxon>
    </lineage>
</organism>
<dbReference type="Proteomes" id="UP001442841">
    <property type="component" value="Chromosome"/>
</dbReference>
<dbReference type="InterPro" id="IPR030391">
    <property type="entry name" value="MeTrfase_TrmA_CS"/>
</dbReference>
<keyword evidence="3 4" id="KW-0949">S-adenosyl-L-methionine</keyword>
<accession>A0ABZ3FS18</accession>
<keyword evidence="1 4" id="KW-0489">Methyltransferase</keyword>
<dbReference type="Gene3D" id="2.40.50.1070">
    <property type="match status" value="1"/>
</dbReference>
<dbReference type="InterPro" id="IPR029063">
    <property type="entry name" value="SAM-dependent_MTases_sf"/>
</dbReference>
<dbReference type="PROSITE" id="PS51687">
    <property type="entry name" value="SAM_MT_RNA_M5U"/>
    <property type="match status" value="1"/>
</dbReference>
<dbReference type="PROSITE" id="PS01231">
    <property type="entry name" value="TRMA_2"/>
    <property type="match status" value="1"/>
</dbReference>
<name>A0ABZ3FS18_9ACTN</name>
<evidence type="ECO:0000256" key="1">
    <source>
        <dbReference type="ARBA" id="ARBA00022603"/>
    </source>
</evidence>
<feature type="binding site" evidence="4">
    <location>
        <position position="268"/>
    </location>
    <ligand>
        <name>S-adenosyl-L-methionine</name>
        <dbReference type="ChEBI" id="CHEBI:59789"/>
    </ligand>
</feature>
<dbReference type="InterPro" id="IPR002792">
    <property type="entry name" value="TRAM_dom"/>
</dbReference>
<dbReference type="EMBL" id="CP154795">
    <property type="protein sequence ID" value="XAN07884.1"/>
    <property type="molecule type" value="Genomic_DNA"/>
</dbReference>
<keyword evidence="7" id="KW-1185">Reference proteome</keyword>
<dbReference type="Gene3D" id="2.40.50.140">
    <property type="entry name" value="Nucleic acid-binding proteins"/>
    <property type="match status" value="1"/>
</dbReference>
<evidence type="ECO:0000259" key="5">
    <source>
        <dbReference type="PROSITE" id="PS50926"/>
    </source>
</evidence>
<evidence type="ECO:0000313" key="7">
    <source>
        <dbReference type="Proteomes" id="UP001442841"/>
    </source>
</evidence>
<feature type="binding site" evidence="4">
    <location>
        <position position="247"/>
    </location>
    <ligand>
        <name>S-adenosyl-L-methionine</name>
        <dbReference type="ChEBI" id="CHEBI:59789"/>
    </ligand>
</feature>
<evidence type="ECO:0000256" key="3">
    <source>
        <dbReference type="ARBA" id="ARBA00022691"/>
    </source>
</evidence>
<feature type="binding site" evidence="4">
    <location>
        <position position="308"/>
    </location>
    <ligand>
        <name>S-adenosyl-L-methionine</name>
        <dbReference type="ChEBI" id="CHEBI:59789"/>
    </ligand>
</feature>
<dbReference type="CDD" id="cd02440">
    <property type="entry name" value="AdoMet_MTases"/>
    <property type="match status" value="1"/>
</dbReference>
<dbReference type="PANTHER" id="PTHR11061">
    <property type="entry name" value="RNA M5U METHYLTRANSFERASE"/>
    <property type="match status" value="1"/>
</dbReference>
<dbReference type="SUPFAM" id="SSF53335">
    <property type="entry name" value="S-adenosyl-L-methionine-dependent methyltransferases"/>
    <property type="match status" value="1"/>
</dbReference>
<evidence type="ECO:0000256" key="4">
    <source>
        <dbReference type="PROSITE-ProRule" id="PRU01024"/>
    </source>
</evidence>
<dbReference type="InterPro" id="IPR012340">
    <property type="entry name" value="NA-bd_OB-fold"/>
</dbReference>
<gene>
    <name evidence="6" type="ORF">AADG42_11395</name>
</gene>
<dbReference type="PROSITE" id="PS50926">
    <property type="entry name" value="TRAM"/>
    <property type="match status" value="1"/>
</dbReference>
<keyword evidence="2 4" id="KW-0808">Transferase</keyword>
<dbReference type="InterPro" id="IPR010280">
    <property type="entry name" value="U5_MeTrfase_fam"/>
</dbReference>
<evidence type="ECO:0000256" key="2">
    <source>
        <dbReference type="ARBA" id="ARBA00022679"/>
    </source>
</evidence>
<dbReference type="PANTHER" id="PTHR11061:SF30">
    <property type="entry name" value="TRNA (URACIL(54)-C(5))-METHYLTRANSFERASE"/>
    <property type="match status" value="1"/>
</dbReference>